<evidence type="ECO:0000256" key="9">
    <source>
        <dbReference type="SAM" id="Phobius"/>
    </source>
</evidence>
<evidence type="ECO:0000256" key="5">
    <source>
        <dbReference type="ARBA" id="ARBA00022984"/>
    </source>
</evidence>
<evidence type="ECO:0000256" key="2">
    <source>
        <dbReference type="ARBA" id="ARBA00022475"/>
    </source>
</evidence>
<dbReference type="PANTHER" id="PTHR47019">
    <property type="entry name" value="LIPID II FLIPPASE MURJ"/>
    <property type="match status" value="1"/>
</dbReference>
<keyword evidence="11" id="KW-1185">Reference proteome</keyword>
<evidence type="ECO:0000256" key="8">
    <source>
        <dbReference type="PIRNR" id="PIRNR002869"/>
    </source>
</evidence>
<dbReference type="GO" id="GO:0005886">
    <property type="term" value="C:plasma membrane"/>
    <property type="evidence" value="ECO:0007669"/>
    <property type="project" value="UniProtKB-SubCell"/>
</dbReference>
<feature type="transmembrane region" description="Helical" evidence="9">
    <location>
        <begin position="6"/>
        <end position="29"/>
    </location>
</feature>
<keyword evidence="6 9" id="KW-1133">Transmembrane helix</keyword>
<reference evidence="10" key="1">
    <citation type="thesis" date="2015" institute="Rutgers" country="The State University of New Jersey, 14 College Farm Rd., New Brunswick, NJ, USA">
        <title>Ammonia toxicity in bacteria and its implications for treatment of and resource recovery from highly nitrogenous organic wastes.</title>
        <authorList>
            <person name="Luther A.K."/>
        </authorList>
    </citation>
    <scope>NUCLEOTIDE SEQUENCE</scope>
    <source>
        <strain evidence="10">RT-10B</strain>
    </source>
</reference>
<evidence type="ECO:0000256" key="4">
    <source>
        <dbReference type="ARBA" id="ARBA00022960"/>
    </source>
</evidence>
<dbReference type="PRINTS" id="PR01806">
    <property type="entry name" value="VIRFACTRMVIN"/>
</dbReference>
<keyword evidence="8" id="KW-0961">Cell wall biogenesis/degradation</keyword>
<dbReference type="NCBIfam" id="TIGR01695">
    <property type="entry name" value="murJ_mviN"/>
    <property type="match status" value="1"/>
</dbReference>
<feature type="transmembrane region" description="Helical" evidence="9">
    <location>
        <begin position="279"/>
        <end position="303"/>
    </location>
</feature>
<dbReference type="AlphaFoldDB" id="A0A2P7PYS6"/>
<feature type="transmembrane region" description="Helical" evidence="9">
    <location>
        <begin position="375"/>
        <end position="395"/>
    </location>
</feature>
<dbReference type="PIRSF" id="PIRSF002869">
    <property type="entry name" value="MviN"/>
    <property type="match status" value="1"/>
</dbReference>
<dbReference type="GO" id="GO:0009252">
    <property type="term" value="P:peptidoglycan biosynthetic process"/>
    <property type="evidence" value="ECO:0007669"/>
    <property type="project" value="UniProtKB-UniRule"/>
</dbReference>
<keyword evidence="8" id="KW-0813">Transport</keyword>
<name>A0A2P7PYS6_9FIRM</name>
<dbReference type="CDD" id="cd13123">
    <property type="entry name" value="MATE_MurJ_like"/>
    <property type="match status" value="1"/>
</dbReference>
<keyword evidence="3 9" id="KW-0812">Transmembrane</keyword>
<feature type="transmembrane region" description="Helical" evidence="9">
    <location>
        <begin position="240"/>
        <end position="258"/>
    </location>
</feature>
<dbReference type="PANTHER" id="PTHR47019:SF1">
    <property type="entry name" value="LIPID II FLIPPASE MURJ"/>
    <property type="match status" value="1"/>
</dbReference>
<dbReference type="GO" id="GO:0071555">
    <property type="term" value="P:cell wall organization"/>
    <property type="evidence" value="ECO:0007669"/>
    <property type="project" value="UniProtKB-UniRule"/>
</dbReference>
<comment type="similarity">
    <text evidence="8">Belongs to the MurJ/MviN family.</text>
</comment>
<dbReference type="Pfam" id="PF03023">
    <property type="entry name" value="MurJ"/>
    <property type="match status" value="1"/>
</dbReference>
<evidence type="ECO:0000256" key="1">
    <source>
        <dbReference type="ARBA" id="ARBA00004651"/>
    </source>
</evidence>
<keyword evidence="5 8" id="KW-0573">Peptidoglycan synthesis</keyword>
<gene>
    <name evidence="10" type="ORF">UF10_08335</name>
</gene>
<sequence length="480" mass="52767">MSNYYGTSAVAEVVVIALAVPTVLFAFLFNSLNTSFIPSYNRVVEDKGEKAANDFTANIANVVMIFSVFLCIIGIVFARPLVFAMASGFTGEKQIMAIKFVRIVLLGSAFNSIAAIFTGYLNVHDSYILPSARLALQNIILIIFTIISVYTNEYMIAVGILIATIFQNLVLLPALKKTGYSHKWKIDLKDPNIRYILILAIPLMLGVAVDQINVFVDKTLASRAIEGGVAVLNYADRINALVYIVLTSIVTVAYPVISKCAINGDMEGLKKNVFKYAQINYLFCIPVIAAFIVFAEPIVHVIYEGGKFSHNDTIAVSQCLMLYSLTIFGASLREIVSRTFYCMGDSKTPVKNGMVMVALNAILSIAFSQKIGLKGIALGTSTASIIGCLTLTYKLRKKIGRLNTKEFIKNFAKIMAISIVMITLSRFLYNQLNIYISVFKSLAISASFGVIIYFSMIALFDISNSREVIKSAALRLKKRA</sequence>
<protein>
    <recommendedName>
        <fullName evidence="8">Lipid II flippase</fullName>
    </recommendedName>
</protein>
<comment type="subcellular location">
    <subcellularLocation>
        <location evidence="1">Cell membrane</location>
        <topology evidence="1">Multi-pass membrane protein</topology>
    </subcellularLocation>
</comment>
<evidence type="ECO:0000313" key="11">
    <source>
        <dbReference type="Proteomes" id="UP000241434"/>
    </source>
</evidence>
<feature type="transmembrane region" description="Helical" evidence="9">
    <location>
        <begin position="134"/>
        <end position="150"/>
    </location>
</feature>
<feature type="transmembrane region" description="Helical" evidence="9">
    <location>
        <begin position="156"/>
        <end position="175"/>
    </location>
</feature>
<dbReference type="EMBL" id="JYGE01000007">
    <property type="protein sequence ID" value="PSJ30860.1"/>
    <property type="molecule type" value="Genomic_DNA"/>
</dbReference>
<dbReference type="GO" id="GO:0008360">
    <property type="term" value="P:regulation of cell shape"/>
    <property type="evidence" value="ECO:0007669"/>
    <property type="project" value="UniProtKB-UniRule"/>
</dbReference>
<evidence type="ECO:0000256" key="6">
    <source>
        <dbReference type="ARBA" id="ARBA00022989"/>
    </source>
</evidence>
<evidence type="ECO:0000256" key="7">
    <source>
        <dbReference type="ARBA" id="ARBA00023136"/>
    </source>
</evidence>
<feature type="transmembrane region" description="Helical" evidence="9">
    <location>
        <begin position="59"/>
        <end position="80"/>
    </location>
</feature>
<dbReference type="InterPro" id="IPR051050">
    <property type="entry name" value="Lipid_II_flippase_MurJ/MviN"/>
</dbReference>
<keyword evidence="4 8" id="KW-0133">Cell shape</keyword>
<evidence type="ECO:0000256" key="3">
    <source>
        <dbReference type="ARBA" id="ARBA00022692"/>
    </source>
</evidence>
<organism evidence="10 11">
    <name type="scientific">Peptostreptococcus russellii</name>
    <dbReference type="NCBI Taxonomy" id="215200"/>
    <lineage>
        <taxon>Bacteria</taxon>
        <taxon>Bacillati</taxon>
        <taxon>Bacillota</taxon>
        <taxon>Clostridia</taxon>
        <taxon>Peptostreptococcales</taxon>
        <taxon>Peptostreptococcaceae</taxon>
        <taxon>Peptostreptococcus</taxon>
    </lineage>
</organism>
<accession>A0A2P7PYS6</accession>
<comment type="caution">
    <text evidence="10">The sequence shown here is derived from an EMBL/GenBank/DDBJ whole genome shotgun (WGS) entry which is preliminary data.</text>
</comment>
<dbReference type="Proteomes" id="UP000241434">
    <property type="component" value="Unassembled WGS sequence"/>
</dbReference>
<feature type="transmembrane region" description="Helical" evidence="9">
    <location>
        <begin position="434"/>
        <end position="460"/>
    </location>
</feature>
<keyword evidence="7 8" id="KW-0472">Membrane</keyword>
<dbReference type="GO" id="GO:0034204">
    <property type="term" value="P:lipid translocation"/>
    <property type="evidence" value="ECO:0007669"/>
    <property type="project" value="TreeGrafter"/>
</dbReference>
<feature type="transmembrane region" description="Helical" evidence="9">
    <location>
        <begin position="353"/>
        <end position="369"/>
    </location>
</feature>
<keyword evidence="2 8" id="KW-1003">Cell membrane</keyword>
<dbReference type="InterPro" id="IPR004268">
    <property type="entry name" value="MurJ"/>
</dbReference>
<feature type="transmembrane region" description="Helical" evidence="9">
    <location>
        <begin position="407"/>
        <end position="428"/>
    </location>
</feature>
<feature type="transmembrane region" description="Helical" evidence="9">
    <location>
        <begin position="315"/>
        <end position="332"/>
    </location>
</feature>
<comment type="function">
    <text evidence="8">Involved in peptidoglycan biosynthesis. Transports lipid-linked peptidoglycan precursors from the inner to the outer leaflet of the cytoplasmic membrane.</text>
</comment>
<evidence type="ECO:0000313" key="10">
    <source>
        <dbReference type="EMBL" id="PSJ30860.1"/>
    </source>
</evidence>
<dbReference type="GO" id="GO:0015648">
    <property type="term" value="F:lipid-linked peptidoglycan transporter activity"/>
    <property type="evidence" value="ECO:0007669"/>
    <property type="project" value="UniProtKB-UniRule"/>
</dbReference>
<feature type="transmembrane region" description="Helical" evidence="9">
    <location>
        <begin position="100"/>
        <end position="122"/>
    </location>
</feature>
<proteinExistence type="inferred from homology"/>
<feature type="transmembrane region" description="Helical" evidence="9">
    <location>
        <begin position="195"/>
        <end position="216"/>
    </location>
</feature>